<dbReference type="PANTHER" id="PTHR35519">
    <property type="entry name" value="MEMBRANE PROTEINS"/>
    <property type="match status" value="1"/>
</dbReference>
<dbReference type="RefSeq" id="WP_160674545.1">
    <property type="nucleotide sequence ID" value="NZ_WTYN01000001.1"/>
</dbReference>
<dbReference type="PANTHER" id="PTHR35519:SF2">
    <property type="entry name" value="PH DOMAIN PROTEIN"/>
    <property type="match status" value="1"/>
</dbReference>
<evidence type="ECO:0000313" key="1">
    <source>
        <dbReference type="EMBL" id="MXO63239.1"/>
    </source>
</evidence>
<dbReference type="Proteomes" id="UP000445582">
    <property type="component" value="Unassembled WGS sequence"/>
</dbReference>
<keyword evidence="2" id="KW-1185">Reference proteome</keyword>
<dbReference type="AlphaFoldDB" id="A0A844YIT8"/>
<proteinExistence type="predicted"/>
<dbReference type="EMBL" id="WTYN01000001">
    <property type="protein sequence ID" value="MXO63239.1"/>
    <property type="molecule type" value="Genomic_DNA"/>
</dbReference>
<reference evidence="1 2" key="1">
    <citation type="submission" date="2019-12" db="EMBL/GenBank/DDBJ databases">
        <title>Genomic-based taxomic classification of the family Erythrobacteraceae.</title>
        <authorList>
            <person name="Xu L."/>
        </authorList>
    </citation>
    <scope>NUCLEOTIDE SEQUENCE [LARGE SCALE GENOMIC DNA]</scope>
    <source>
        <strain evidence="1 2">MCCC 1A09965</strain>
    </source>
</reference>
<comment type="caution">
    <text evidence="1">The sequence shown here is derived from an EMBL/GenBank/DDBJ whole genome shotgun (WGS) entry which is preliminary data.</text>
</comment>
<protein>
    <submittedName>
        <fullName evidence="1">DUF4112 domain-containing protein</fullName>
    </submittedName>
</protein>
<organism evidence="1 2">
    <name type="scientific">Qipengyuania oceanensis</name>
    <dbReference type="NCBI Taxonomy" id="1463597"/>
    <lineage>
        <taxon>Bacteria</taxon>
        <taxon>Pseudomonadati</taxon>
        <taxon>Pseudomonadota</taxon>
        <taxon>Alphaproteobacteria</taxon>
        <taxon>Sphingomonadales</taxon>
        <taxon>Erythrobacteraceae</taxon>
        <taxon>Qipengyuania</taxon>
    </lineage>
</organism>
<sequence>MDDARRPTRMGFEMPAGKDPASVRKRIEAMEQLLERSFTVPGTNYPIGLDSVVGLVPVIGDFVTAAMGAYIVWEANNLGLPKWKLWRMAGNIAFDTALGAIPVAGDAFDLVFRSNTRNLKIVKRHLDKHHPSTRVIEG</sequence>
<dbReference type="OrthoDB" id="513552at2"/>
<gene>
    <name evidence="1" type="ORF">GRI48_09470</name>
</gene>
<name>A0A844YIT8_9SPHN</name>
<evidence type="ECO:0000313" key="2">
    <source>
        <dbReference type="Proteomes" id="UP000445582"/>
    </source>
</evidence>
<dbReference type="InterPro" id="IPR025187">
    <property type="entry name" value="DUF4112"/>
</dbReference>
<accession>A0A844YIT8</accession>
<dbReference type="Pfam" id="PF13430">
    <property type="entry name" value="DUF4112"/>
    <property type="match status" value="1"/>
</dbReference>